<evidence type="ECO:0000256" key="1">
    <source>
        <dbReference type="ARBA" id="ARBA00004132"/>
    </source>
</evidence>
<evidence type="ECO:0000259" key="7">
    <source>
        <dbReference type="PROSITE" id="PS50942"/>
    </source>
</evidence>
<feature type="compositionally biased region" description="Low complexity" evidence="5">
    <location>
        <begin position="175"/>
        <end position="198"/>
    </location>
</feature>
<organism evidence="8 9">
    <name type="scientific">Hibiscus syriacus</name>
    <name type="common">Rose of Sharon</name>
    <dbReference type="NCBI Taxonomy" id="106335"/>
    <lineage>
        <taxon>Eukaryota</taxon>
        <taxon>Viridiplantae</taxon>
        <taxon>Streptophyta</taxon>
        <taxon>Embryophyta</taxon>
        <taxon>Tracheophyta</taxon>
        <taxon>Spermatophyta</taxon>
        <taxon>Magnoliopsida</taxon>
        <taxon>eudicotyledons</taxon>
        <taxon>Gunneridae</taxon>
        <taxon>Pentapetalae</taxon>
        <taxon>rosids</taxon>
        <taxon>malvids</taxon>
        <taxon>Malvales</taxon>
        <taxon>Malvaceae</taxon>
        <taxon>Malvoideae</taxon>
        <taxon>Hibiscus</taxon>
    </lineage>
</organism>
<dbReference type="SMART" id="SM00273">
    <property type="entry name" value="ENTH"/>
    <property type="match status" value="1"/>
</dbReference>
<dbReference type="InterPro" id="IPR025558">
    <property type="entry name" value="DUF4283"/>
</dbReference>
<dbReference type="GO" id="GO:0030125">
    <property type="term" value="C:clathrin vesicle coat"/>
    <property type="evidence" value="ECO:0007669"/>
    <property type="project" value="TreeGrafter"/>
</dbReference>
<feature type="domain" description="Reverse transcriptase" evidence="6">
    <location>
        <begin position="629"/>
        <end position="1007"/>
    </location>
</feature>
<evidence type="ECO:0000256" key="3">
    <source>
        <dbReference type="ARBA" id="ARBA00023034"/>
    </source>
</evidence>
<dbReference type="CDD" id="cd03571">
    <property type="entry name" value="ENTH"/>
    <property type="match status" value="1"/>
</dbReference>
<proteinExistence type="predicted"/>
<dbReference type="AlphaFoldDB" id="A0A6A3CFK6"/>
<reference evidence="8" key="1">
    <citation type="submission" date="2019-09" db="EMBL/GenBank/DDBJ databases">
        <title>Draft genome information of white flower Hibiscus syriacus.</title>
        <authorList>
            <person name="Kim Y.-M."/>
        </authorList>
    </citation>
    <scope>NUCLEOTIDE SEQUENCE [LARGE SCALE GENOMIC DNA]</scope>
    <source>
        <strain evidence="8">YM2019G1</strain>
    </source>
</reference>
<evidence type="ECO:0000313" key="8">
    <source>
        <dbReference type="EMBL" id="KAE8725929.1"/>
    </source>
</evidence>
<evidence type="ECO:0000313" key="9">
    <source>
        <dbReference type="Proteomes" id="UP000436088"/>
    </source>
</evidence>
<dbReference type="InterPro" id="IPR013809">
    <property type="entry name" value="ENTH"/>
</dbReference>
<dbReference type="Pfam" id="PF01417">
    <property type="entry name" value="ENTH"/>
    <property type="match status" value="1"/>
</dbReference>
<dbReference type="SUPFAM" id="SSF48464">
    <property type="entry name" value="ENTH/VHS domain"/>
    <property type="match status" value="1"/>
</dbReference>
<gene>
    <name evidence="8" type="ORF">F3Y22_tig00008013pilonHSYRG00241</name>
</gene>
<dbReference type="Pfam" id="PF14111">
    <property type="entry name" value="DUF4283"/>
    <property type="match status" value="1"/>
</dbReference>
<dbReference type="GO" id="GO:0005768">
    <property type="term" value="C:endosome"/>
    <property type="evidence" value="ECO:0007669"/>
    <property type="project" value="TreeGrafter"/>
</dbReference>
<protein>
    <submittedName>
        <fullName evidence="8">Pentatricopeptide repeat-containing protein</fullName>
    </submittedName>
</protein>
<keyword evidence="3" id="KW-0333">Golgi apparatus</keyword>
<dbReference type="InterPro" id="IPR008942">
    <property type="entry name" value="ENTH_VHS"/>
</dbReference>
<evidence type="ECO:0000256" key="5">
    <source>
        <dbReference type="SAM" id="MobiDB-lite"/>
    </source>
</evidence>
<dbReference type="EMBL" id="VEPZ02000399">
    <property type="protein sequence ID" value="KAE8725929.1"/>
    <property type="molecule type" value="Genomic_DNA"/>
</dbReference>
<dbReference type="Proteomes" id="UP000436088">
    <property type="component" value="Unassembled WGS sequence"/>
</dbReference>
<name>A0A6A3CFK6_HIBSY</name>
<evidence type="ECO:0000256" key="4">
    <source>
        <dbReference type="ARBA" id="ARBA00023329"/>
    </source>
</evidence>
<dbReference type="GO" id="GO:0006897">
    <property type="term" value="P:endocytosis"/>
    <property type="evidence" value="ECO:0007669"/>
    <property type="project" value="TreeGrafter"/>
</dbReference>
<dbReference type="InterPro" id="IPR000477">
    <property type="entry name" value="RT_dom"/>
</dbReference>
<dbReference type="PROSITE" id="PS50878">
    <property type="entry name" value="RT_POL"/>
    <property type="match status" value="1"/>
</dbReference>
<dbReference type="Pfam" id="PF00078">
    <property type="entry name" value="RVT_1"/>
    <property type="match status" value="1"/>
</dbReference>
<dbReference type="SUPFAM" id="SSF56672">
    <property type="entry name" value="DNA/RNA polymerases"/>
    <property type="match status" value="1"/>
</dbReference>
<feature type="domain" description="ENTH" evidence="7">
    <location>
        <begin position="26"/>
        <end position="159"/>
    </location>
</feature>
<feature type="region of interest" description="Disordered" evidence="5">
    <location>
        <begin position="171"/>
        <end position="198"/>
    </location>
</feature>
<feature type="region of interest" description="Disordered" evidence="5">
    <location>
        <begin position="587"/>
        <end position="626"/>
    </location>
</feature>
<dbReference type="Gene3D" id="1.25.40.90">
    <property type="match status" value="1"/>
</dbReference>
<evidence type="ECO:0000256" key="2">
    <source>
        <dbReference type="ARBA" id="ARBA00004555"/>
    </source>
</evidence>
<dbReference type="PROSITE" id="PS50942">
    <property type="entry name" value="ENTH"/>
    <property type="match status" value="1"/>
</dbReference>
<accession>A0A6A3CFK6</accession>
<comment type="caution">
    <text evidence="8">The sequence shown here is derived from an EMBL/GenBank/DDBJ whole genome shotgun (WGS) entry which is preliminary data.</text>
</comment>
<sequence>MGTLLLNKIKKQASCFLQEKYRNARIAFTDVTAAELLTEDATNNDPRGPDARTMTKISDASFNMNDYWRIVHIMHKRLGRIDWKHWRQSYKTLILLEFLLTHGPTTFVDEFICDSEVIEELATFKHVDDNGVDWGLNMQKRSDKVMELLQGGETLRQARLKALKTSKEIKGFGNSTTSPSSSDSSRASNSSFGSSYTSPSTPHDIIIHDHQLIDKLQNPLFDLENKSLLYPTSEDESLKCLHLWDCPPIPEKGSLLGSEYQRGEKGFQKTSDGFTTDISSKLGIKTEAQTASVLLLVLCFLPSVFSIQISLLSEDPMNWRDLFGCTVGQGLDYFPPSARDGSTVVHPPPEVLLFGISEWNHSLVGQFLGAAPRFASMQRIVENLWKKALAGNHVKVSYAGNNLYVFSFSSESDRNWLLENEPWHILNKPLILKKWEPNMRRLNFDVSRLPVWVHLFNIPIEFFNRAGLSYIVSAIGIPLSMDSITTAKTHLEYSKICIEIGVTDDIPKFIDVILSEGKIVSVAVELKLKFGGKKNNNLILLRLRLLLGELSSYKKNIFPLFWTLKRDEIPEPVNKEFVKDPNLTMEEPVEVPHNPEQNAFQSIDKGDNSRAATKKGRDSPKLNPSLAASSNRFKVLNEVDDANSVTTVPKRKPDKSALGFHLGDSLTITAVYGNNDGVQRRSLWQQLYLLNSIAGQSPWILGGDFIVTLHPHESFDSVFLAEVINYFTNLIGTIDNEVKAIDHSLLKDIFQSTITDDNANVLIKEVTNEEIKASLFCQGNDKSPGPDGYISFFFKKAWHIIGEDVAVSVQYFFLDSSLLPDFNATIKALIDIHKAFDTLHWDFISVILKAIGRPPIFIKWIEICFSTKYYISFNGTLIGFFKGAKGIRQGDPLSPLLFVLSMNVLSRLLNLAAERGLFGYHPKCKRIGLSHLSFADDLLIFCKGSIDSVIGVTSVLEFFYEISGLKLNASKCDFYAAGLHSSSLEEIHSVTRFKIGSLSVRYLGIPLVSRKISEKVNLSASIDIKQS</sequence>
<keyword evidence="4" id="KW-0968">Cytoplasmic vesicle</keyword>
<comment type="subcellular location">
    <subcellularLocation>
        <location evidence="1">Cytoplasmic vesicle</location>
        <location evidence="1">Clathrin-coated vesicle</location>
    </subcellularLocation>
    <subcellularLocation>
        <location evidence="2">Golgi apparatus</location>
    </subcellularLocation>
</comment>
<dbReference type="InterPro" id="IPR043502">
    <property type="entry name" value="DNA/RNA_pol_sf"/>
</dbReference>
<dbReference type="GO" id="GO:0030276">
    <property type="term" value="F:clathrin binding"/>
    <property type="evidence" value="ECO:0007669"/>
    <property type="project" value="TreeGrafter"/>
</dbReference>
<dbReference type="PANTHER" id="PTHR12276:SF95">
    <property type="entry name" value="ENTH_VHS FAMILY PROTEIN"/>
    <property type="match status" value="1"/>
</dbReference>
<keyword evidence="9" id="KW-1185">Reference proteome</keyword>
<dbReference type="PANTHER" id="PTHR12276">
    <property type="entry name" value="EPSIN/ENT-RELATED"/>
    <property type="match status" value="1"/>
</dbReference>
<dbReference type="GO" id="GO:0005543">
    <property type="term" value="F:phospholipid binding"/>
    <property type="evidence" value="ECO:0007669"/>
    <property type="project" value="TreeGrafter"/>
</dbReference>
<dbReference type="GO" id="GO:0005794">
    <property type="term" value="C:Golgi apparatus"/>
    <property type="evidence" value="ECO:0007669"/>
    <property type="project" value="UniProtKB-SubCell"/>
</dbReference>
<evidence type="ECO:0000259" key="6">
    <source>
        <dbReference type="PROSITE" id="PS50878"/>
    </source>
</evidence>
<dbReference type="GO" id="GO:0005886">
    <property type="term" value="C:plasma membrane"/>
    <property type="evidence" value="ECO:0007669"/>
    <property type="project" value="TreeGrafter"/>
</dbReference>